<dbReference type="eggNOG" id="KOG1793">
    <property type="taxonomic scope" value="Eukaryota"/>
</dbReference>
<organism evidence="5 6">
    <name type="scientific">Capsaspora owczarzaki (strain ATCC 30864)</name>
    <dbReference type="NCBI Taxonomy" id="595528"/>
    <lineage>
        <taxon>Eukaryota</taxon>
        <taxon>Filasterea</taxon>
        <taxon>Capsaspora</taxon>
    </lineage>
</organism>
<feature type="region of interest" description="Disordered" evidence="3">
    <location>
        <begin position="1"/>
        <end position="111"/>
    </location>
</feature>
<feature type="compositionally biased region" description="Basic and acidic residues" evidence="3">
    <location>
        <begin position="179"/>
        <end position="193"/>
    </location>
</feature>
<keyword evidence="2" id="KW-0539">Nucleus</keyword>
<dbReference type="InParanoid" id="A0A0D2VZ78"/>
<dbReference type="InterPro" id="IPR051037">
    <property type="entry name" value="RNAPII_TF_IWS1"/>
</dbReference>
<dbReference type="PhylomeDB" id="A0A0D2VZ78"/>
<evidence type="ECO:0000259" key="4">
    <source>
        <dbReference type="PROSITE" id="PS51319"/>
    </source>
</evidence>
<feature type="compositionally biased region" description="Acidic residues" evidence="3">
    <location>
        <begin position="151"/>
        <end position="163"/>
    </location>
</feature>
<feature type="compositionally biased region" description="Basic and acidic residues" evidence="3">
    <location>
        <begin position="293"/>
        <end position="303"/>
    </location>
</feature>
<gene>
    <name evidence="5" type="ORF">CAOG_007558</name>
</gene>
<dbReference type="STRING" id="595528.A0A0D2VZ78"/>
<feature type="domain" description="TFIIS N-terminal" evidence="4">
    <location>
        <begin position="401"/>
        <end position="484"/>
    </location>
</feature>
<dbReference type="EMBL" id="KE346373">
    <property type="protein sequence ID" value="KJE97087.1"/>
    <property type="molecule type" value="Genomic_DNA"/>
</dbReference>
<feature type="compositionally biased region" description="Acidic residues" evidence="3">
    <location>
        <begin position="100"/>
        <end position="111"/>
    </location>
</feature>
<accession>A0A0D2VZ78</accession>
<dbReference type="FunCoup" id="A0A0D2VZ78">
    <property type="interactions" value="230"/>
</dbReference>
<dbReference type="PANTHER" id="PTHR46010:SF1">
    <property type="entry name" value="PROTEIN IWS1 HOMOLOG"/>
    <property type="match status" value="1"/>
</dbReference>
<dbReference type="Proteomes" id="UP000008743">
    <property type="component" value="Unassembled WGS sequence"/>
</dbReference>
<dbReference type="Pfam" id="PF08711">
    <property type="entry name" value="Med26"/>
    <property type="match status" value="1"/>
</dbReference>
<evidence type="ECO:0000256" key="2">
    <source>
        <dbReference type="PROSITE-ProRule" id="PRU00649"/>
    </source>
</evidence>
<feature type="region of interest" description="Disordered" evidence="3">
    <location>
        <begin position="123"/>
        <end position="316"/>
    </location>
</feature>
<evidence type="ECO:0000313" key="6">
    <source>
        <dbReference type="Proteomes" id="UP000008743"/>
    </source>
</evidence>
<comment type="similarity">
    <text evidence="1">Belongs to the IWS1 family.</text>
</comment>
<dbReference type="RefSeq" id="XP_004343432.2">
    <property type="nucleotide sequence ID" value="XM_004343382.2"/>
</dbReference>
<dbReference type="Gene3D" id="1.20.930.10">
    <property type="entry name" value="Conserved domain common to transcription factors TFIIS, elongin A, CRSP70"/>
    <property type="match status" value="1"/>
</dbReference>
<dbReference type="PROSITE" id="PS51319">
    <property type="entry name" value="TFIIS_N"/>
    <property type="match status" value="1"/>
</dbReference>
<evidence type="ECO:0000313" key="5">
    <source>
        <dbReference type="EMBL" id="KJE97087.1"/>
    </source>
</evidence>
<sequence>MMEDDDFGLLHQHAAGSGVSVSVLDPTVDNEDDDDNNNSSGAHGYGIHNGAAAAAATAGREQQAQQPMSTTTASTLTGAGNEHHQGFLFNPTESGAAMGGEEDNLDDIFGDDDAADALASFSGAAGGAASGDRQQAASTSFAGFELALDNPDQDEDEDEDEDGDNRRASSSSKKSNKKKDRDSDKSSKKDKSKSNKATGKEKKRGKAAKAVVSGDEDDEVAAEAAALHREAGKDADNLGPRRNKQKRSFADSVASDGPAASSVPRQDAEDESDPDDAVTDQSSQDGARKKARADKPSKTRSEASFESAPKSRGAFDEIMERMKAKRVKPEKFDKFSDERLQEIKAGVRAFVDKMQRAARDDKAAREKRMPGLSKLKMLADVDSELRKVQLHEMFMECGILAAIAEWLRPLPDGSLPTESIRTKLLTLLDLMNLADMDEDLQDALQSSELGKIVFILKVHKDETQQNKRIAKTLIDKWSRSLFNLEAAHADQEKQSVVLSESDLARRHREQAENVLAAAPEAGRQHARLPQPSTREYLVRPRVAADAPTSATTEVQDAASEAVLAAFSRRIQASKSKTSKSRQQAVGGIVESKHCIM</sequence>
<dbReference type="OrthoDB" id="21124at2759"/>
<name>A0A0D2VZ78_CAPO3</name>
<feature type="compositionally biased region" description="Basic and acidic residues" evidence="3">
    <location>
        <begin position="226"/>
        <end position="236"/>
    </location>
</feature>
<dbReference type="GO" id="GO:0005634">
    <property type="term" value="C:nucleus"/>
    <property type="evidence" value="ECO:0007669"/>
    <property type="project" value="UniProtKB-SubCell"/>
</dbReference>
<proteinExistence type="inferred from homology"/>
<evidence type="ECO:0000256" key="3">
    <source>
        <dbReference type="SAM" id="MobiDB-lite"/>
    </source>
</evidence>
<dbReference type="GO" id="GO:0016973">
    <property type="term" value="P:poly(A)+ mRNA export from nucleus"/>
    <property type="evidence" value="ECO:0007669"/>
    <property type="project" value="TreeGrafter"/>
</dbReference>
<keyword evidence="6" id="KW-1185">Reference proteome</keyword>
<dbReference type="InterPro" id="IPR035441">
    <property type="entry name" value="TFIIS/LEDGF_dom_sf"/>
</dbReference>
<protein>
    <recommendedName>
        <fullName evidence="4">TFIIS N-terminal domain-containing protein</fullName>
    </recommendedName>
</protein>
<comment type="subcellular location">
    <subcellularLocation>
        <location evidence="2">Nucleus</location>
    </subcellularLocation>
</comment>
<feature type="compositionally biased region" description="Acidic residues" evidence="3">
    <location>
        <begin position="268"/>
        <end position="278"/>
    </location>
</feature>
<feature type="compositionally biased region" description="Low complexity" evidence="3">
    <location>
        <begin position="37"/>
        <end position="80"/>
    </location>
</feature>
<dbReference type="InterPro" id="IPR017923">
    <property type="entry name" value="TFIIS_N"/>
</dbReference>
<dbReference type="AlphaFoldDB" id="A0A0D2VZ78"/>
<evidence type="ECO:0000256" key="1">
    <source>
        <dbReference type="ARBA" id="ARBA00037992"/>
    </source>
</evidence>
<dbReference type="PANTHER" id="PTHR46010">
    <property type="entry name" value="PROTEIN IWS1 HOMOLOG"/>
    <property type="match status" value="1"/>
</dbReference>
<reference evidence="6" key="1">
    <citation type="submission" date="2011-02" db="EMBL/GenBank/DDBJ databases">
        <title>The Genome Sequence of Capsaspora owczarzaki ATCC 30864.</title>
        <authorList>
            <person name="Russ C."/>
            <person name="Cuomo C."/>
            <person name="Burger G."/>
            <person name="Gray M.W."/>
            <person name="Holland P.W.H."/>
            <person name="King N."/>
            <person name="Lang F.B.F."/>
            <person name="Roger A.J."/>
            <person name="Ruiz-Trillo I."/>
            <person name="Young S.K."/>
            <person name="Zeng Q."/>
            <person name="Gargeya S."/>
            <person name="Alvarado L."/>
            <person name="Berlin A."/>
            <person name="Chapman S.B."/>
            <person name="Chen Z."/>
            <person name="Freedman E."/>
            <person name="Gellesch M."/>
            <person name="Goldberg J."/>
            <person name="Griggs A."/>
            <person name="Gujja S."/>
            <person name="Heilman E."/>
            <person name="Heiman D."/>
            <person name="Howarth C."/>
            <person name="Mehta T."/>
            <person name="Neiman D."/>
            <person name="Pearson M."/>
            <person name="Roberts A."/>
            <person name="Saif S."/>
            <person name="Shea T."/>
            <person name="Shenoy N."/>
            <person name="Sisk P."/>
            <person name="Stolte C."/>
            <person name="Sykes S."/>
            <person name="White J."/>
            <person name="Yandava C."/>
            <person name="Haas B."/>
            <person name="Nusbaum C."/>
            <person name="Birren B."/>
        </authorList>
    </citation>
    <scope>NUCLEOTIDE SEQUENCE</scope>
    <source>
        <strain evidence="6">ATCC 30864</strain>
    </source>
</reference>